<dbReference type="RefSeq" id="WP_091685614.1">
    <property type="nucleotide sequence ID" value="NZ_BAABFM010000073.1"/>
</dbReference>
<dbReference type="SMART" id="SM00382">
    <property type="entry name" value="AAA"/>
    <property type="match status" value="1"/>
</dbReference>
<keyword evidence="2" id="KW-0813">Transport</keyword>
<dbReference type="InterPro" id="IPR003593">
    <property type="entry name" value="AAA+_ATPase"/>
</dbReference>
<dbReference type="PANTHER" id="PTHR43335">
    <property type="entry name" value="ABC TRANSPORTER, ATP-BINDING PROTEIN"/>
    <property type="match status" value="1"/>
</dbReference>
<dbReference type="EMBL" id="FOWD01000009">
    <property type="protein sequence ID" value="SFO10739.1"/>
    <property type="molecule type" value="Genomic_DNA"/>
</dbReference>
<reference evidence="6 7" key="1">
    <citation type="submission" date="2016-10" db="EMBL/GenBank/DDBJ databases">
        <authorList>
            <person name="de Groot N.N."/>
        </authorList>
    </citation>
    <scope>NUCLEOTIDE SEQUENCE [LARGE SCALE GENOMIC DNA]</scope>
    <source>
        <strain evidence="6 7">DSM 1283</strain>
    </source>
</reference>
<comment type="similarity">
    <text evidence="1">Belongs to the ABC transporter superfamily.</text>
</comment>
<keyword evidence="4 6" id="KW-0067">ATP-binding</keyword>
<dbReference type="PROSITE" id="PS50893">
    <property type="entry name" value="ABC_TRANSPORTER_2"/>
    <property type="match status" value="1"/>
</dbReference>
<accession>A0A1I5EGT0</accession>
<gene>
    <name evidence="6" type="ORF">SAMN04489757_10957</name>
</gene>
<dbReference type="PANTHER" id="PTHR43335:SF3">
    <property type="entry name" value="ABC TRANSPORTER"/>
    <property type="match status" value="1"/>
</dbReference>
<evidence type="ECO:0000256" key="4">
    <source>
        <dbReference type="ARBA" id="ARBA00022840"/>
    </source>
</evidence>
<dbReference type="InterPro" id="IPR003439">
    <property type="entry name" value="ABC_transporter-like_ATP-bd"/>
</dbReference>
<organism evidence="6 7">
    <name type="scientific">Anaerocolumna aminovalerica</name>
    <dbReference type="NCBI Taxonomy" id="1527"/>
    <lineage>
        <taxon>Bacteria</taxon>
        <taxon>Bacillati</taxon>
        <taxon>Bacillota</taxon>
        <taxon>Clostridia</taxon>
        <taxon>Lachnospirales</taxon>
        <taxon>Lachnospiraceae</taxon>
        <taxon>Anaerocolumna</taxon>
    </lineage>
</organism>
<evidence type="ECO:0000259" key="5">
    <source>
        <dbReference type="PROSITE" id="PS50893"/>
    </source>
</evidence>
<dbReference type="Gene3D" id="3.40.50.300">
    <property type="entry name" value="P-loop containing nucleotide triphosphate hydrolases"/>
    <property type="match status" value="1"/>
</dbReference>
<feature type="domain" description="ABC transporter" evidence="5">
    <location>
        <begin position="2"/>
        <end position="232"/>
    </location>
</feature>
<sequence length="313" mass="35262">MLQIRNLTKKYGKFTALDNLNLTIDQGQIFGFVGPNGAGKTTTMKIVAGLLRPDSGQVYLDGIEQKEHIKEFKERIGYMPDFFGVYDNLKAKEYMEFYASIYGIEGEQSRKLSLELMDLVGLSDKADSYVDSLSRGMKQRLCLARSLIHNPEFLILDEPASGLDPRARYDMKEIIKELNKRGKTILISSHILPELAQMCTNIGIIENGKMMVTGTVEEIMTTRGTASPLVMRFVNGQEKAIEILKENELVDNITIRDNSVSILFKGNEEEEAMLLTDMIKNGAYVNYFSREESDLESLFIQITGHTEQDTGEA</sequence>
<evidence type="ECO:0000256" key="1">
    <source>
        <dbReference type="ARBA" id="ARBA00005417"/>
    </source>
</evidence>
<dbReference type="SUPFAM" id="SSF52540">
    <property type="entry name" value="P-loop containing nucleoside triphosphate hydrolases"/>
    <property type="match status" value="1"/>
</dbReference>
<dbReference type="GO" id="GO:0005524">
    <property type="term" value="F:ATP binding"/>
    <property type="evidence" value="ECO:0007669"/>
    <property type="project" value="UniProtKB-KW"/>
</dbReference>
<evidence type="ECO:0000313" key="6">
    <source>
        <dbReference type="EMBL" id="SFO10739.1"/>
    </source>
</evidence>
<dbReference type="STRING" id="1527.SAMN04489757_10957"/>
<name>A0A1I5EGT0_9FIRM</name>
<dbReference type="InterPro" id="IPR027417">
    <property type="entry name" value="P-loop_NTPase"/>
</dbReference>
<dbReference type="CDD" id="cd03230">
    <property type="entry name" value="ABC_DR_subfamily_A"/>
    <property type="match status" value="1"/>
</dbReference>
<evidence type="ECO:0000313" key="7">
    <source>
        <dbReference type="Proteomes" id="UP000198806"/>
    </source>
</evidence>
<dbReference type="OrthoDB" id="9804819at2"/>
<dbReference type="GO" id="GO:0016887">
    <property type="term" value="F:ATP hydrolysis activity"/>
    <property type="evidence" value="ECO:0007669"/>
    <property type="project" value="InterPro"/>
</dbReference>
<proteinExistence type="inferred from homology"/>
<dbReference type="Proteomes" id="UP000198806">
    <property type="component" value="Unassembled WGS sequence"/>
</dbReference>
<keyword evidence="7" id="KW-1185">Reference proteome</keyword>
<keyword evidence="3" id="KW-0547">Nucleotide-binding</keyword>
<evidence type="ECO:0000256" key="3">
    <source>
        <dbReference type="ARBA" id="ARBA00022741"/>
    </source>
</evidence>
<evidence type="ECO:0000256" key="2">
    <source>
        <dbReference type="ARBA" id="ARBA00022448"/>
    </source>
</evidence>
<dbReference type="Pfam" id="PF00005">
    <property type="entry name" value="ABC_tran"/>
    <property type="match status" value="1"/>
</dbReference>
<dbReference type="AlphaFoldDB" id="A0A1I5EGT0"/>
<protein>
    <submittedName>
        <fullName evidence="6">ABC-2 type transport system ATP-binding protein</fullName>
    </submittedName>
</protein>